<evidence type="ECO:0000256" key="1">
    <source>
        <dbReference type="SAM" id="SignalP"/>
    </source>
</evidence>
<name>A0A7M3SUT4_9ACTN</name>
<comment type="caution">
    <text evidence="2">The sequence shown here is derived from an EMBL/GenBank/DDBJ whole genome shotgun (WGS) entry which is preliminary data.</text>
</comment>
<accession>A0A7M3SUT4</accession>
<dbReference type="AlphaFoldDB" id="A0A7M3SUT4"/>
<keyword evidence="1" id="KW-0732">Signal</keyword>
<keyword evidence="3" id="KW-1185">Reference proteome</keyword>
<evidence type="ECO:0000313" key="3">
    <source>
        <dbReference type="Proteomes" id="UP000444980"/>
    </source>
</evidence>
<dbReference type="EMBL" id="BJOU01000001">
    <property type="protein sequence ID" value="GED96408.1"/>
    <property type="molecule type" value="Genomic_DNA"/>
</dbReference>
<dbReference type="Proteomes" id="UP000444980">
    <property type="component" value="Unassembled WGS sequence"/>
</dbReference>
<feature type="signal peptide" evidence="1">
    <location>
        <begin position="1"/>
        <end position="20"/>
    </location>
</feature>
<feature type="chain" id="PRO_5038969317" evidence="1">
    <location>
        <begin position="21"/>
        <end position="129"/>
    </location>
</feature>
<gene>
    <name evidence="2" type="ORF">nbrc107697_04470</name>
</gene>
<evidence type="ECO:0000313" key="2">
    <source>
        <dbReference type="EMBL" id="GED96408.1"/>
    </source>
</evidence>
<sequence length="129" mass="13592">MPVSVRARALAMAVGLAALAAPAVTPAASDAASRPAVWATRGAVHVRVTHLPPGPKRCWLQVPPAPYDLLGIYVGSQQGTNAERQTSARSVTLTAGGLMPATYRIYFECRKSPSLDLIVATRRTVFVGP</sequence>
<protein>
    <submittedName>
        <fullName evidence="2">Uncharacterized protein</fullName>
    </submittedName>
</protein>
<organism evidence="2 3">
    <name type="scientific">Gordonia crocea</name>
    <dbReference type="NCBI Taxonomy" id="589162"/>
    <lineage>
        <taxon>Bacteria</taxon>
        <taxon>Bacillati</taxon>
        <taxon>Actinomycetota</taxon>
        <taxon>Actinomycetes</taxon>
        <taxon>Mycobacteriales</taxon>
        <taxon>Gordoniaceae</taxon>
        <taxon>Gordonia</taxon>
    </lineage>
</organism>
<proteinExistence type="predicted"/>
<reference evidence="3" key="1">
    <citation type="submission" date="2019-06" db="EMBL/GenBank/DDBJ databases">
        <title>Gordonia isolated from sludge of a wastewater treatment plant.</title>
        <authorList>
            <person name="Tamura T."/>
            <person name="Aoyama K."/>
            <person name="Kang Y."/>
            <person name="Saito S."/>
            <person name="Akiyama N."/>
            <person name="Yazawa K."/>
            <person name="Gonoi T."/>
            <person name="Mikami Y."/>
        </authorList>
    </citation>
    <scope>NUCLEOTIDE SEQUENCE [LARGE SCALE GENOMIC DNA]</scope>
    <source>
        <strain evidence="3">NBRC 107697</strain>
    </source>
</reference>